<evidence type="ECO:0000313" key="1">
    <source>
        <dbReference type="EMBL" id="CAH9111458.1"/>
    </source>
</evidence>
<name>A0A9P1EKA9_CUSEU</name>
<evidence type="ECO:0000313" key="2">
    <source>
        <dbReference type="Proteomes" id="UP001152484"/>
    </source>
</evidence>
<comment type="caution">
    <text evidence="1">The sequence shown here is derived from an EMBL/GenBank/DDBJ whole genome shotgun (WGS) entry which is preliminary data.</text>
</comment>
<gene>
    <name evidence="1" type="ORF">CEURO_LOCUS19259</name>
</gene>
<sequence>MCSLRLSADKSAVSLGEKSLTLLNPMCSLLENSFIVLGPSSLRTFENNRVKFNNLIKCYVNQKLLISITHKIHTLIFSVQVKAFNSRPVDVVQQINLAFRNSRGGLG</sequence>
<dbReference type="EMBL" id="CAMAPE010000054">
    <property type="protein sequence ID" value="CAH9111458.1"/>
    <property type="molecule type" value="Genomic_DNA"/>
</dbReference>
<organism evidence="1 2">
    <name type="scientific">Cuscuta europaea</name>
    <name type="common">European dodder</name>
    <dbReference type="NCBI Taxonomy" id="41803"/>
    <lineage>
        <taxon>Eukaryota</taxon>
        <taxon>Viridiplantae</taxon>
        <taxon>Streptophyta</taxon>
        <taxon>Embryophyta</taxon>
        <taxon>Tracheophyta</taxon>
        <taxon>Spermatophyta</taxon>
        <taxon>Magnoliopsida</taxon>
        <taxon>eudicotyledons</taxon>
        <taxon>Gunneridae</taxon>
        <taxon>Pentapetalae</taxon>
        <taxon>asterids</taxon>
        <taxon>lamiids</taxon>
        <taxon>Solanales</taxon>
        <taxon>Convolvulaceae</taxon>
        <taxon>Cuscuteae</taxon>
        <taxon>Cuscuta</taxon>
        <taxon>Cuscuta subgen. Cuscuta</taxon>
    </lineage>
</organism>
<dbReference type="Proteomes" id="UP001152484">
    <property type="component" value="Unassembled WGS sequence"/>
</dbReference>
<proteinExistence type="predicted"/>
<protein>
    <submittedName>
        <fullName evidence="1">Uncharacterized protein</fullName>
    </submittedName>
</protein>
<keyword evidence="2" id="KW-1185">Reference proteome</keyword>
<accession>A0A9P1EKA9</accession>
<reference evidence="1" key="1">
    <citation type="submission" date="2022-07" db="EMBL/GenBank/DDBJ databases">
        <authorList>
            <person name="Macas J."/>
            <person name="Novak P."/>
            <person name="Neumann P."/>
        </authorList>
    </citation>
    <scope>NUCLEOTIDE SEQUENCE</scope>
</reference>
<dbReference type="AlphaFoldDB" id="A0A9P1EKA9"/>